<organism evidence="2 3">
    <name type="scientific">Paenibacillus peoriae</name>
    <dbReference type="NCBI Taxonomy" id="59893"/>
    <lineage>
        <taxon>Bacteria</taxon>
        <taxon>Bacillati</taxon>
        <taxon>Bacillota</taxon>
        <taxon>Bacilli</taxon>
        <taxon>Bacillales</taxon>
        <taxon>Paenibacillaceae</taxon>
        <taxon>Paenibacillus</taxon>
    </lineage>
</organism>
<gene>
    <name evidence="2" type="ORF">IAQ67_07810</name>
</gene>
<evidence type="ECO:0000313" key="3">
    <source>
        <dbReference type="Proteomes" id="UP000516384"/>
    </source>
</evidence>
<proteinExistence type="predicted"/>
<evidence type="ECO:0000256" key="1">
    <source>
        <dbReference type="SAM" id="Coils"/>
    </source>
</evidence>
<keyword evidence="1" id="KW-0175">Coiled coil</keyword>
<sequence length="209" mass="25069">MKFNTYLKLWEEQNRLMRLFDKAQLPSLPVESFNSITRLVERNNFQRMIPQFGEMLNTFNHGGLFKEWGAISKISTQMQSLNFTNYSYIDNLTIDYMDDFVDAIEEVLPDIVEEEQREEIKELTSNYRFFDWNEITLSKTIPWIMTLLAVFLTYYLNHHFSNSEPASDKYEELEQRVQQLESNDRLRQSIENLTADLQKYNRNSEEKDQ</sequence>
<dbReference type="AlphaFoldDB" id="A0A7H0YCW6"/>
<evidence type="ECO:0000313" key="2">
    <source>
        <dbReference type="EMBL" id="QNR68924.1"/>
    </source>
</evidence>
<dbReference type="EMBL" id="CP061172">
    <property type="protein sequence ID" value="QNR68924.1"/>
    <property type="molecule type" value="Genomic_DNA"/>
</dbReference>
<feature type="coiled-coil region" evidence="1">
    <location>
        <begin position="163"/>
        <end position="203"/>
    </location>
</feature>
<reference evidence="2 3" key="1">
    <citation type="submission" date="2020-09" db="EMBL/GenBank/DDBJ databases">
        <title>Characterization of Paenibacillus peoriae strain ZF390 with broad-spectrum antimicrobial activity as a potential biocontrol agent.</title>
        <authorList>
            <person name="Li L."/>
            <person name="Zhao Y."/>
            <person name="Li B."/>
            <person name="Xie X."/>
        </authorList>
    </citation>
    <scope>NUCLEOTIDE SEQUENCE [LARGE SCALE GENOMIC DNA]</scope>
    <source>
        <strain evidence="2 3">ZF390</strain>
    </source>
</reference>
<accession>A0A7H0YCW6</accession>
<protein>
    <submittedName>
        <fullName evidence="2">Uncharacterized protein</fullName>
    </submittedName>
</protein>
<name>A0A7H0YCW6_9BACL</name>
<dbReference type="Proteomes" id="UP000516384">
    <property type="component" value="Chromosome"/>
</dbReference>
<dbReference type="RefSeq" id="WP_190298966.1">
    <property type="nucleotide sequence ID" value="NZ_CP061172.1"/>
</dbReference>